<gene>
    <name evidence="7" type="ORF">FisN_3Lh611</name>
</gene>
<dbReference type="PANTHER" id="PTHR10015">
    <property type="entry name" value="HEAT SHOCK TRANSCRIPTION FACTOR"/>
    <property type="match status" value="1"/>
</dbReference>
<evidence type="ECO:0000256" key="5">
    <source>
        <dbReference type="SAM" id="MobiDB-lite"/>
    </source>
</evidence>
<feature type="domain" description="HSF-type DNA-binding" evidence="6">
    <location>
        <begin position="27"/>
        <end position="125"/>
    </location>
</feature>
<evidence type="ECO:0000256" key="3">
    <source>
        <dbReference type="ARBA" id="ARBA00023242"/>
    </source>
</evidence>
<comment type="similarity">
    <text evidence="4">Belongs to the HSF family.</text>
</comment>
<evidence type="ECO:0000256" key="1">
    <source>
        <dbReference type="ARBA" id="ARBA00004123"/>
    </source>
</evidence>
<evidence type="ECO:0000313" key="7">
    <source>
        <dbReference type="EMBL" id="GAX10390.1"/>
    </source>
</evidence>
<feature type="region of interest" description="Disordered" evidence="5">
    <location>
        <begin position="1"/>
        <end position="20"/>
    </location>
</feature>
<dbReference type="Pfam" id="PF00447">
    <property type="entry name" value="HSF_DNA-bind"/>
    <property type="match status" value="1"/>
</dbReference>
<sequence length="276" mass="31696">MIEENDSVVPYIDHSRDTPKPGLRDRAKTWFLNRLYGMLEDADAHNIAHIISWQKHSRSFVIHDNKKLQAILPNYFNITKTSSFLRQLNIYGFSRIVHGPDAGGYYHERFLRGMRWLAQTITPFKVKGTGIRQKSKPHPDFSVMAPIILPSSNQHEAKSHMTHDASHPGLSLPRSLSVVSNEEDQWMVPAFNMPMLSSARGSLNNLVDTTPLMEELISGEPQTVDHVDYSKTTEEVDWHWEEDDVQSAMYDLVHKPAGISFDRFLQDLAFEERIQN</sequence>
<evidence type="ECO:0000256" key="4">
    <source>
        <dbReference type="RuleBase" id="RU004020"/>
    </source>
</evidence>
<dbReference type="PANTHER" id="PTHR10015:SF206">
    <property type="entry name" value="HSF-TYPE DNA-BINDING DOMAIN-CONTAINING PROTEIN"/>
    <property type="match status" value="1"/>
</dbReference>
<dbReference type="AlphaFoldDB" id="A0A1Z5J8S2"/>
<keyword evidence="8" id="KW-1185">Reference proteome</keyword>
<dbReference type="GO" id="GO:0003700">
    <property type="term" value="F:DNA-binding transcription factor activity"/>
    <property type="evidence" value="ECO:0007669"/>
    <property type="project" value="InterPro"/>
</dbReference>
<dbReference type="SMART" id="SM00415">
    <property type="entry name" value="HSF"/>
    <property type="match status" value="1"/>
</dbReference>
<dbReference type="PRINTS" id="PR00056">
    <property type="entry name" value="HSFDOMAIN"/>
</dbReference>
<dbReference type="Proteomes" id="UP000198406">
    <property type="component" value="Unassembled WGS sequence"/>
</dbReference>
<evidence type="ECO:0000313" key="8">
    <source>
        <dbReference type="Proteomes" id="UP000198406"/>
    </source>
</evidence>
<comment type="subcellular location">
    <subcellularLocation>
        <location evidence="1">Nucleus</location>
    </subcellularLocation>
</comment>
<dbReference type="InParanoid" id="A0A1Z5J8S2"/>
<evidence type="ECO:0000259" key="6">
    <source>
        <dbReference type="SMART" id="SM00415"/>
    </source>
</evidence>
<dbReference type="InterPro" id="IPR000232">
    <property type="entry name" value="HSF_DNA-bd"/>
</dbReference>
<dbReference type="EMBL" id="BDSP01000016">
    <property type="protein sequence ID" value="GAX10390.1"/>
    <property type="molecule type" value="Genomic_DNA"/>
</dbReference>
<dbReference type="InterPro" id="IPR036388">
    <property type="entry name" value="WH-like_DNA-bd_sf"/>
</dbReference>
<dbReference type="GO" id="GO:0043565">
    <property type="term" value="F:sequence-specific DNA binding"/>
    <property type="evidence" value="ECO:0007669"/>
    <property type="project" value="InterPro"/>
</dbReference>
<dbReference type="OrthoDB" id="60033at2759"/>
<organism evidence="7 8">
    <name type="scientific">Fistulifera solaris</name>
    <name type="common">Oleaginous diatom</name>
    <dbReference type="NCBI Taxonomy" id="1519565"/>
    <lineage>
        <taxon>Eukaryota</taxon>
        <taxon>Sar</taxon>
        <taxon>Stramenopiles</taxon>
        <taxon>Ochrophyta</taxon>
        <taxon>Bacillariophyta</taxon>
        <taxon>Bacillariophyceae</taxon>
        <taxon>Bacillariophycidae</taxon>
        <taxon>Naviculales</taxon>
        <taxon>Naviculaceae</taxon>
        <taxon>Fistulifera</taxon>
    </lineage>
</organism>
<dbReference type="SUPFAM" id="SSF46785">
    <property type="entry name" value="Winged helix' DNA-binding domain"/>
    <property type="match status" value="1"/>
</dbReference>
<accession>A0A1Z5J8S2</accession>
<proteinExistence type="inferred from homology"/>
<reference evidence="7 8" key="1">
    <citation type="journal article" date="2015" name="Plant Cell">
        <title>Oil accumulation by the oleaginous diatom Fistulifera solaris as revealed by the genome and transcriptome.</title>
        <authorList>
            <person name="Tanaka T."/>
            <person name="Maeda Y."/>
            <person name="Veluchamy A."/>
            <person name="Tanaka M."/>
            <person name="Abida H."/>
            <person name="Marechal E."/>
            <person name="Bowler C."/>
            <person name="Muto M."/>
            <person name="Sunaga Y."/>
            <person name="Tanaka M."/>
            <person name="Yoshino T."/>
            <person name="Taniguchi T."/>
            <person name="Fukuda Y."/>
            <person name="Nemoto M."/>
            <person name="Matsumoto M."/>
            <person name="Wong P.S."/>
            <person name="Aburatani S."/>
            <person name="Fujibuchi W."/>
        </authorList>
    </citation>
    <scope>NUCLEOTIDE SEQUENCE [LARGE SCALE GENOMIC DNA]</scope>
    <source>
        <strain evidence="7 8">JPCC DA0580</strain>
    </source>
</reference>
<dbReference type="GO" id="GO:0005634">
    <property type="term" value="C:nucleus"/>
    <property type="evidence" value="ECO:0007669"/>
    <property type="project" value="UniProtKB-SubCell"/>
</dbReference>
<dbReference type="Gene3D" id="1.10.10.10">
    <property type="entry name" value="Winged helix-like DNA-binding domain superfamily/Winged helix DNA-binding domain"/>
    <property type="match status" value="1"/>
</dbReference>
<comment type="caution">
    <text evidence="7">The sequence shown here is derived from an EMBL/GenBank/DDBJ whole genome shotgun (WGS) entry which is preliminary data.</text>
</comment>
<name>A0A1Z5J8S2_FISSO</name>
<dbReference type="InterPro" id="IPR036390">
    <property type="entry name" value="WH_DNA-bd_sf"/>
</dbReference>
<keyword evidence="3" id="KW-0539">Nucleus</keyword>
<dbReference type="FunFam" id="1.10.10.10:FF:000479">
    <property type="entry name" value="Predicted protein"/>
    <property type="match status" value="1"/>
</dbReference>
<keyword evidence="2" id="KW-0238">DNA-binding</keyword>
<evidence type="ECO:0000256" key="2">
    <source>
        <dbReference type="ARBA" id="ARBA00023125"/>
    </source>
</evidence>
<protein>
    <recommendedName>
        <fullName evidence="6">HSF-type DNA-binding domain-containing protein</fullName>
    </recommendedName>
</protein>